<dbReference type="CDD" id="cd06257">
    <property type="entry name" value="DnaJ"/>
    <property type="match status" value="1"/>
</dbReference>
<dbReference type="EMBL" id="MN738925">
    <property type="protein sequence ID" value="QHT31735.1"/>
    <property type="molecule type" value="Genomic_DNA"/>
</dbReference>
<dbReference type="SUPFAM" id="SSF46565">
    <property type="entry name" value="Chaperone J-domain"/>
    <property type="match status" value="1"/>
</dbReference>
<dbReference type="SMART" id="SM00271">
    <property type="entry name" value="DnaJ"/>
    <property type="match status" value="1"/>
</dbReference>
<dbReference type="AlphaFoldDB" id="A0A6C0EWX1"/>
<dbReference type="Pfam" id="PF00226">
    <property type="entry name" value="DnaJ"/>
    <property type="match status" value="1"/>
</dbReference>
<feature type="domain" description="J" evidence="1">
    <location>
        <begin position="5"/>
        <end position="85"/>
    </location>
</feature>
<sequence length="307" mass="36425">MNYHDACVLLEIDDVLNIEILKRQYRRKALQYHPDKNKSVDAPEKFNNIKNAYEYLLKYLDNPIMDEEFTNPFENIVKSEYTKILFSFLNNILGTDVQYQDIKSRIFYVIVNKIANCCENKACDLLEKIDKKLLIKISDFFFKYKDIFHFSDDFLKKLEDMIATKTKDDQCIILNPFLEDLFENNLYKLSENGNIYYIPLWHHELIYDNSGSDMYVKCIPILPEHISIDSHNNIHVELNYNIRELWGKNSFEFHLGKNVFSILTEKLKFRENQIIVLQNQGISIINLDNIFDVSKKSNVVVYLQIDI</sequence>
<proteinExistence type="predicted"/>
<dbReference type="InterPro" id="IPR001623">
    <property type="entry name" value="DnaJ_domain"/>
</dbReference>
<dbReference type="PROSITE" id="PS50076">
    <property type="entry name" value="DNAJ_2"/>
    <property type="match status" value="1"/>
</dbReference>
<accession>A0A6C0EWX1</accession>
<evidence type="ECO:0000313" key="2">
    <source>
        <dbReference type="EMBL" id="QHT31735.1"/>
    </source>
</evidence>
<organism evidence="2">
    <name type="scientific">viral metagenome</name>
    <dbReference type="NCBI Taxonomy" id="1070528"/>
    <lineage>
        <taxon>unclassified sequences</taxon>
        <taxon>metagenomes</taxon>
        <taxon>organismal metagenomes</taxon>
    </lineage>
</organism>
<name>A0A6C0EWX1_9ZZZZ</name>
<reference evidence="2" key="1">
    <citation type="journal article" date="2020" name="Nature">
        <title>Giant virus diversity and host interactions through global metagenomics.</title>
        <authorList>
            <person name="Schulz F."/>
            <person name="Roux S."/>
            <person name="Paez-Espino D."/>
            <person name="Jungbluth S."/>
            <person name="Walsh D.A."/>
            <person name="Denef V.J."/>
            <person name="McMahon K.D."/>
            <person name="Konstantinidis K.T."/>
            <person name="Eloe-Fadrosh E.A."/>
            <person name="Kyrpides N.C."/>
            <person name="Woyke T."/>
        </authorList>
    </citation>
    <scope>NUCLEOTIDE SEQUENCE</scope>
    <source>
        <strain evidence="2">GVMAG-M-3300009155-48</strain>
    </source>
</reference>
<protein>
    <recommendedName>
        <fullName evidence="1">J domain-containing protein</fullName>
    </recommendedName>
</protein>
<dbReference type="Gene3D" id="1.10.287.110">
    <property type="entry name" value="DnaJ domain"/>
    <property type="match status" value="1"/>
</dbReference>
<evidence type="ECO:0000259" key="1">
    <source>
        <dbReference type="PROSITE" id="PS50076"/>
    </source>
</evidence>
<dbReference type="InterPro" id="IPR036869">
    <property type="entry name" value="J_dom_sf"/>
</dbReference>